<evidence type="ECO:0000313" key="2">
    <source>
        <dbReference type="EMBL" id="KAH1184635.1"/>
    </source>
</evidence>
<dbReference type="EMBL" id="JAHDVG010000464">
    <property type="protein sequence ID" value="KAH1184635.1"/>
    <property type="molecule type" value="Genomic_DNA"/>
</dbReference>
<accession>A0A9D4B8Q3</accession>
<keyword evidence="3" id="KW-1185">Reference proteome</keyword>
<organism evidence="2 3">
    <name type="scientific">Mauremys mutica</name>
    <name type="common">yellowpond turtle</name>
    <dbReference type="NCBI Taxonomy" id="74926"/>
    <lineage>
        <taxon>Eukaryota</taxon>
        <taxon>Metazoa</taxon>
        <taxon>Chordata</taxon>
        <taxon>Craniata</taxon>
        <taxon>Vertebrata</taxon>
        <taxon>Euteleostomi</taxon>
        <taxon>Archelosauria</taxon>
        <taxon>Testudinata</taxon>
        <taxon>Testudines</taxon>
        <taxon>Cryptodira</taxon>
        <taxon>Durocryptodira</taxon>
        <taxon>Testudinoidea</taxon>
        <taxon>Geoemydidae</taxon>
        <taxon>Geoemydinae</taxon>
        <taxon>Mauremys</taxon>
    </lineage>
</organism>
<proteinExistence type="predicted"/>
<dbReference type="AlphaFoldDB" id="A0A9D4B8Q3"/>
<reference evidence="2" key="1">
    <citation type="submission" date="2021-09" db="EMBL/GenBank/DDBJ databases">
        <title>The genome of Mauremys mutica provides insights into the evolution of semi-aquatic lifestyle.</title>
        <authorList>
            <person name="Gong S."/>
            <person name="Gao Y."/>
        </authorList>
    </citation>
    <scope>NUCLEOTIDE SEQUENCE</scope>
    <source>
        <strain evidence="2">MM-2020</strain>
        <tissue evidence="2">Muscle</tissue>
    </source>
</reference>
<sequence>MEKLKTQRIIKAARSKKDISFEGQKISFFPEIGPITEAKRREWKVINKDSLQEGREANVLYPAIRSSIKMLKAVLKKSREGAKGSKKESAGDSCPENALHIIATSGYSADSPIGNQPVPEDMYKLNLTKGVSMSLPSSPLLPRQSYLMQTRSNKKSPGPIRKPKYVESPRLPGDAVVVPSRKVSEPTEPNQN</sequence>
<gene>
    <name evidence="2" type="ORF">KIL84_012576</name>
</gene>
<evidence type="ECO:0000313" key="3">
    <source>
        <dbReference type="Proteomes" id="UP000827986"/>
    </source>
</evidence>
<evidence type="ECO:0000256" key="1">
    <source>
        <dbReference type="SAM" id="MobiDB-lite"/>
    </source>
</evidence>
<dbReference type="Proteomes" id="UP000827986">
    <property type="component" value="Unassembled WGS sequence"/>
</dbReference>
<protein>
    <submittedName>
        <fullName evidence="2">Uncharacterized protein</fullName>
    </submittedName>
</protein>
<name>A0A9D4B8Q3_9SAUR</name>
<comment type="caution">
    <text evidence="2">The sequence shown here is derived from an EMBL/GenBank/DDBJ whole genome shotgun (WGS) entry which is preliminary data.</text>
</comment>
<feature type="region of interest" description="Disordered" evidence="1">
    <location>
        <begin position="145"/>
        <end position="192"/>
    </location>
</feature>
<feature type="non-terminal residue" evidence="2">
    <location>
        <position position="192"/>
    </location>
</feature>